<dbReference type="PANTHER" id="PTHR10098:SF108">
    <property type="entry name" value="TETRATRICOPEPTIDE REPEAT PROTEIN 28"/>
    <property type="match status" value="1"/>
</dbReference>
<comment type="caution">
    <text evidence="2">The sequence shown here is derived from an EMBL/GenBank/DDBJ whole genome shotgun (WGS) entry which is preliminary data.</text>
</comment>
<dbReference type="Pfam" id="PF12770">
    <property type="entry name" value="CHAT"/>
    <property type="match status" value="1"/>
</dbReference>
<dbReference type="InterPro" id="IPR011990">
    <property type="entry name" value="TPR-like_helical_dom_sf"/>
</dbReference>
<dbReference type="SMART" id="SM00028">
    <property type="entry name" value="TPR"/>
    <property type="match status" value="4"/>
</dbReference>
<dbReference type="EMBL" id="LJCR01000814">
    <property type="protein sequence ID" value="KPV51693.1"/>
    <property type="molecule type" value="Genomic_DNA"/>
</dbReference>
<evidence type="ECO:0000259" key="1">
    <source>
        <dbReference type="Pfam" id="PF12770"/>
    </source>
</evidence>
<feature type="non-terminal residue" evidence="2">
    <location>
        <position position="1"/>
    </location>
</feature>
<evidence type="ECO:0000313" key="3">
    <source>
        <dbReference type="Proteomes" id="UP000050509"/>
    </source>
</evidence>
<gene>
    <name evidence="2" type="ORF">SE17_19775</name>
</gene>
<accession>A0A0N8PS44</accession>
<name>A0A0N8PS44_9CHLR</name>
<dbReference type="InterPro" id="IPR019734">
    <property type="entry name" value="TPR_rpt"/>
</dbReference>
<dbReference type="InterPro" id="IPR024983">
    <property type="entry name" value="CHAT_dom"/>
</dbReference>
<sequence>QQGELHAAEALYTRAEHAFERYQLPIRKALLNRGMGNFAMVRGQYSEALHRTLTAQRQFEALGRTNDVAQCVLNLGNPYYFTGWWSLAAAHYQRAEQLAAALDATGWELTCRRNRALALYRNRKLDEALALQQSVERAARAAGQSALAAETRGDMATVLSELGQYQAADDYYELARKELIGLRRDYYAADFASDHGWSLLRRGEHARAAPIFAAVAPALRDYPSIHWRVQYGLARCAELDGEIAAALEHYRAASQTAAQLRSGLTLEAASSTLFAQAADLHADALRCAAQAGDYETLLMIDNEQRAAVLYQFLATRPLDAAPEINAALAIQQRQIEALEADETLDDATRVAVIGQALASYNELLLHARHSAPPVAAGQLRSSAQLDLPRLRHQLASRYGDEWTVLLFAQSRDTLLILTLTPRELLLDQTAWDSGLAEMLRRASREHIYIFTDGPFRGGRTTRPWNLLHALGERLIPPATQQRLNPAHRLLIVPSEQLHQVAWGALRVGDGWLAEQAVLQQVPALAIWSMLAERPASQSRHALLLGCGKFRNGQAALPAIGAELDKVASVWPGPHLRWQDADATRAALLARSASGALQNDALLHLATHASLIPEHAQRAHITLWDDDMWLDEIATLRLGGALVTISACEGAGAASLPGNEVLSLSWAFLAAGARAVLASLWPISDAVAPDFMQNFYTALHRTGDAAQALAETQRAIILRFEEDHDPLARPLIWASFVVTGAP</sequence>
<proteinExistence type="predicted"/>
<dbReference type="AlphaFoldDB" id="A0A0N8PS44"/>
<feature type="domain" description="CHAT" evidence="1">
    <location>
        <begin position="466"/>
        <end position="739"/>
    </location>
</feature>
<organism evidence="2 3">
    <name type="scientific">Kouleothrix aurantiaca</name>
    <dbReference type="NCBI Taxonomy" id="186479"/>
    <lineage>
        <taxon>Bacteria</taxon>
        <taxon>Bacillati</taxon>
        <taxon>Chloroflexota</taxon>
        <taxon>Chloroflexia</taxon>
        <taxon>Chloroflexales</taxon>
        <taxon>Roseiflexineae</taxon>
        <taxon>Roseiflexaceae</taxon>
        <taxon>Kouleothrix</taxon>
    </lineage>
</organism>
<dbReference type="SUPFAM" id="SSF48452">
    <property type="entry name" value="TPR-like"/>
    <property type="match status" value="2"/>
</dbReference>
<protein>
    <recommendedName>
        <fullName evidence="1">CHAT domain-containing protein</fullName>
    </recommendedName>
</protein>
<keyword evidence="3" id="KW-1185">Reference proteome</keyword>
<evidence type="ECO:0000313" key="2">
    <source>
        <dbReference type="EMBL" id="KPV51693.1"/>
    </source>
</evidence>
<reference evidence="2 3" key="1">
    <citation type="submission" date="2015-09" db="EMBL/GenBank/DDBJ databases">
        <title>Draft genome sequence of Kouleothrix aurantiaca JCM 19913.</title>
        <authorList>
            <person name="Hemp J."/>
        </authorList>
    </citation>
    <scope>NUCLEOTIDE SEQUENCE [LARGE SCALE GENOMIC DNA]</scope>
    <source>
        <strain evidence="2 3">COM-B</strain>
    </source>
</reference>
<dbReference type="Gene3D" id="1.25.40.10">
    <property type="entry name" value="Tetratricopeptide repeat domain"/>
    <property type="match status" value="2"/>
</dbReference>
<dbReference type="PANTHER" id="PTHR10098">
    <property type="entry name" value="RAPSYN-RELATED"/>
    <property type="match status" value="1"/>
</dbReference>
<dbReference type="Proteomes" id="UP000050509">
    <property type="component" value="Unassembled WGS sequence"/>
</dbReference>